<reference evidence="6 7" key="1">
    <citation type="submission" date="2019-10" db="EMBL/GenBank/DDBJ databases">
        <title>Poseidonibacter ostreae sp. nov., isolated from the gut of the Ostrea denselamellosa.</title>
        <authorList>
            <person name="Choi A."/>
        </authorList>
    </citation>
    <scope>NUCLEOTIDE SEQUENCE [LARGE SCALE GENOMIC DNA]</scope>
    <source>
        <strain evidence="4 7">SJOD-M-33</strain>
        <strain evidence="5 6">SJOD-M-5</strain>
    </source>
</reference>
<dbReference type="Proteomes" id="UP000461010">
    <property type="component" value="Unassembled WGS sequence"/>
</dbReference>
<feature type="chain" id="PRO_5026677359" evidence="2">
    <location>
        <begin position="18"/>
        <end position="274"/>
    </location>
</feature>
<feature type="signal peptide" evidence="2">
    <location>
        <begin position="1"/>
        <end position="17"/>
    </location>
</feature>
<proteinExistence type="predicted"/>
<dbReference type="PANTHER" id="PTHR47637:SF1">
    <property type="entry name" value="CHAPERONE SURA"/>
    <property type="match status" value="1"/>
</dbReference>
<evidence type="ECO:0000259" key="3">
    <source>
        <dbReference type="Pfam" id="PF22506"/>
    </source>
</evidence>
<dbReference type="Gene3D" id="3.10.50.40">
    <property type="match status" value="1"/>
</dbReference>
<evidence type="ECO:0000313" key="7">
    <source>
        <dbReference type="Proteomes" id="UP000472839"/>
    </source>
</evidence>
<evidence type="ECO:0000313" key="4">
    <source>
        <dbReference type="EMBL" id="KAB7889295.1"/>
    </source>
</evidence>
<keyword evidence="1 2" id="KW-0732">Signal</keyword>
<name>A0A6L4WW26_9BACT</name>
<dbReference type="EMBL" id="WFKK01000015">
    <property type="protein sequence ID" value="KAB7889295.1"/>
    <property type="molecule type" value="Genomic_DNA"/>
</dbReference>
<dbReference type="Proteomes" id="UP000472839">
    <property type="component" value="Unassembled WGS sequence"/>
</dbReference>
<protein>
    <submittedName>
        <fullName evidence="4">Peptidyl-prolyl cis-trans isomerase</fullName>
    </submittedName>
</protein>
<dbReference type="InterPro" id="IPR027304">
    <property type="entry name" value="Trigger_fact/SurA_dom_sf"/>
</dbReference>
<gene>
    <name evidence="5" type="ORF">GBG18_04275</name>
    <name evidence="4" type="ORF">GBG19_06580</name>
</gene>
<organism evidence="4 7">
    <name type="scientific">Poseidonibacter ostreae</name>
    <dbReference type="NCBI Taxonomy" id="2654171"/>
    <lineage>
        <taxon>Bacteria</taxon>
        <taxon>Pseudomonadati</taxon>
        <taxon>Campylobacterota</taxon>
        <taxon>Epsilonproteobacteria</taxon>
        <taxon>Campylobacterales</taxon>
        <taxon>Arcobacteraceae</taxon>
        <taxon>Poseidonibacter</taxon>
    </lineage>
</organism>
<dbReference type="InterPro" id="IPR046357">
    <property type="entry name" value="PPIase_dom_sf"/>
</dbReference>
<dbReference type="SUPFAM" id="SSF109998">
    <property type="entry name" value="Triger factor/SurA peptide-binding domain-like"/>
    <property type="match status" value="1"/>
</dbReference>
<evidence type="ECO:0000256" key="1">
    <source>
        <dbReference type="ARBA" id="ARBA00022729"/>
    </source>
</evidence>
<dbReference type="InterPro" id="IPR055131">
    <property type="entry name" value="Cj1289-like_C"/>
</dbReference>
<dbReference type="GO" id="GO:0003755">
    <property type="term" value="F:peptidyl-prolyl cis-trans isomerase activity"/>
    <property type="evidence" value="ECO:0007669"/>
    <property type="project" value="InterPro"/>
</dbReference>
<dbReference type="EMBL" id="WFKJ01000008">
    <property type="protein sequence ID" value="KAB7892140.1"/>
    <property type="molecule type" value="Genomic_DNA"/>
</dbReference>
<comment type="caution">
    <text evidence="4">The sequence shown here is derived from an EMBL/GenBank/DDBJ whole genome shotgun (WGS) entry which is preliminary data.</text>
</comment>
<feature type="domain" description="Cj1289-like C-terminal" evidence="3">
    <location>
        <begin position="136"/>
        <end position="229"/>
    </location>
</feature>
<dbReference type="PANTHER" id="PTHR47637">
    <property type="entry name" value="CHAPERONE SURA"/>
    <property type="match status" value="1"/>
</dbReference>
<keyword evidence="6" id="KW-1185">Reference proteome</keyword>
<keyword evidence="4" id="KW-0413">Isomerase</keyword>
<dbReference type="RefSeq" id="WP_152188708.1">
    <property type="nucleotide sequence ID" value="NZ_WFKJ01000008.1"/>
</dbReference>
<dbReference type="AlphaFoldDB" id="A0A6L4WW26"/>
<sequence length="274" mass="31666">MYKLFLAFLLCSSISFAGVINGVALTVNDDPITLYDIDQLMVAKKIDKNQAVSLLVDKILYEQLLQKNNVTADIFDVNDYVEKLAKSNNMDVFAFKSIVRQKYPDYSVFEEETKNVVTRQKLIRKLVQGQLKIATDEDMRLHYENNKNNYSTSKTVEVVQYLANKKSSLLAVVKSPLLVPQDVQRNPLTLEVKQLDPQMQYLLNNTDENSFTPVFTSNKMYNALFILKKEGTDTLDFEVVKNKVFNEVMALREKKYLKDFFEKQKLTADIKIIR</sequence>
<evidence type="ECO:0000313" key="6">
    <source>
        <dbReference type="Proteomes" id="UP000461010"/>
    </source>
</evidence>
<accession>A0A6L4WW26</accession>
<dbReference type="Pfam" id="PF22506">
    <property type="entry name" value="Cj1289-like_C"/>
    <property type="match status" value="1"/>
</dbReference>
<evidence type="ECO:0000313" key="5">
    <source>
        <dbReference type="EMBL" id="KAB7892140.1"/>
    </source>
</evidence>
<evidence type="ECO:0000256" key="2">
    <source>
        <dbReference type="SAM" id="SignalP"/>
    </source>
</evidence>
<dbReference type="InterPro" id="IPR050280">
    <property type="entry name" value="OMP_Chaperone_SurA"/>
</dbReference>
<dbReference type="Gene3D" id="1.10.4030.10">
    <property type="entry name" value="Porin chaperone SurA, peptide-binding domain"/>
    <property type="match status" value="1"/>
</dbReference>